<feature type="compositionally biased region" description="Low complexity" evidence="2">
    <location>
        <begin position="78"/>
        <end position="98"/>
    </location>
</feature>
<evidence type="ECO:0000313" key="4">
    <source>
        <dbReference type="Proteomes" id="UP001231189"/>
    </source>
</evidence>
<evidence type="ECO:0000256" key="1">
    <source>
        <dbReference type="SAM" id="Coils"/>
    </source>
</evidence>
<feature type="region of interest" description="Disordered" evidence="2">
    <location>
        <begin position="140"/>
        <end position="195"/>
    </location>
</feature>
<feature type="region of interest" description="Disordered" evidence="2">
    <location>
        <begin position="14"/>
        <end position="127"/>
    </location>
</feature>
<keyword evidence="4" id="KW-1185">Reference proteome</keyword>
<keyword evidence="1" id="KW-0175">Coiled coil</keyword>
<dbReference type="AlphaFoldDB" id="A0AAD8TRS4"/>
<reference evidence="3" key="1">
    <citation type="submission" date="2023-07" db="EMBL/GenBank/DDBJ databases">
        <title>A chromosome-level genome assembly of Lolium multiflorum.</title>
        <authorList>
            <person name="Chen Y."/>
            <person name="Copetti D."/>
            <person name="Kolliker R."/>
            <person name="Studer B."/>
        </authorList>
    </citation>
    <scope>NUCLEOTIDE SEQUENCE</scope>
    <source>
        <strain evidence="3">02402/16</strain>
        <tissue evidence="3">Leaf</tissue>
    </source>
</reference>
<sequence>MLKRSTAQIEAALRKKRWMTSKQVPEAAGAPIKFSKGAGAGPASSIVSPPPVQRARREPTPQPPPRARALPVFPPPAAGAGTSSSAPSPSAPGSGSRGEPARQSSQPTIGGILQRRWPEGPPAGAGGAAPVVIVVDASPRAAPTPPVVSSGQAGQDVPPPASEPSREEPAASADADARALVKAKGPAKEPQGSEQPLVSLHVSPAASLLNAVSAPDSSLGSAGTMEKEWRDADVHEVTSWDKRKGMASMEMFFSDFRAFADATGAEANNRLKRIEKVHKSVTDKRTELYNRLVASYHKAKADRAEMARELEVTQAAAARVPQLEEDLRAARAQCAESEEAARALVAKVEENEGELARLRQLEANHLAELDSVKRVEQEKVDNLNQRLGEVDGQCRQLREEMDI</sequence>
<protein>
    <submittedName>
        <fullName evidence="3">Uncharacterized protein</fullName>
    </submittedName>
</protein>
<organism evidence="3 4">
    <name type="scientific">Lolium multiflorum</name>
    <name type="common">Italian ryegrass</name>
    <name type="synonym">Lolium perenne subsp. multiflorum</name>
    <dbReference type="NCBI Taxonomy" id="4521"/>
    <lineage>
        <taxon>Eukaryota</taxon>
        <taxon>Viridiplantae</taxon>
        <taxon>Streptophyta</taxon>
        <taxon>Embryophyta</taxon>
        <taxon>Tracheophyta</taxon>
        <taxon>Spermatophyta</taxon>
        <taxon>Magnoliopsida</taxon>
        <taxon>Liliopsida</taxon>
        <taxon>Poales</taxon>
        <taxon>Poaceae</taxon>
        <taxon>BOP clade</taxon>
        <taxon>Pooideae</taxon>
        <taxon>Poodae</taxon>
        <taxon>Poeae</taxon>
        <taxon>Poeae Chloroplast Group 2 (Poeae type)</taxon>
        <taxon>Loliodinae</taxon>
        <taxon>Loliinae</taxon>
        <taxon>Lolium</taxon>
    </lineage>
</organism>
<dbReference type="Proteomes" id="UP001231189">
    <property type="component" value="Unassembled WGS sequence"/>
</dbReference>
<evidence type="ECO:0000313" key="3">
    <source>
        <dbReference type="EMBL" id="KAK1686558.1"/>
    </source>
</evidence>
<comment type="caution">
    <text evidence="3">The sequence shown here is derived from an EMBL/GenBank/DDBJ whole genome shotgun (WGS) entry which is preliminary data.</text>
</comment>
<name>A0AAD8TRS4_LOLMU</name>
<feature type="coiled-coil region" evidence="1">
    <location>
        <begin position="320"/>
        <end position="400"/>
    </location>
</feature>
<proteinExistence type="predicted"/>
<evidence type="ECO:0000256" key="2">
    <source>
        <dbReference type="SAM" id="MobiDB-lite"/>
    </source>
</evidence>
<dbReference type="EMBL" id="JAUUTY010000002">
    <property type="protein sequence ID" value="KAK1686558.1"/>
    <property type="molecule type" value="Genomic_DNA"/>
</dbReference>
<feature type="compositionally biased region" description="Pro residues" evidence="2">
    <location>
        <begin position="60"/>
        <end position="77"/>
    </location>
</feature>
<feature type="compositionally biased region" description="Basic and acidic residues" evidence="2">
    <location>
        <begin position="164"/>
        <end position="179"/>
    </location>
</feature>
<gene>
    <name evidence="3" type="ORF">QYE76_047406</name>
</gene>
<accession>A0AAD8TRS4</accession>